<dbReference type="GO" id="GO:0016192">
    <property type="term" value="P:vesicle-mediated transport"/>
    <property type="evidence" value="ECO:0007669"/>
    <property type="project" value="TreeGrafter"/>
</dbReference>
<evidence type="ECO:0000313" key="3">
    <source>
        <dbReference type="EMBL" id="CAE0150347.1"/>
    </source>
</evidence>
<dbReference type="Gene3D" id="3.30.519.10">
    <property type="entry name" value="Guanine Nucleotide Dissociation Inhibitor, domain 2"/>
    <property type="match status" value="1"/>
</dbReference>
<dbReference type="Gene3D" id="1.10.405.10">
    <property type="entry name" value="Guanine Nucleotide Dissociation Inhibitor, domain 1"/>
    <property type="match status" value="1"/>
</dbReference>
<dbReference type="AlphaFoldDB" id="A0A7S3FIS4"/>
<sequence>MKECLLSGLLSVAGKKVLHLDRNSYYGGASASLDISQLFTKFGITDKPSEAELGRLRDFSVDLIPKFIMAGGQLVKVLIHTGVANYMEFKPVDGSFVYSRKAGKVCKVPATPSDAMKSSLMGMMEKTRMAQFTHWVSSVNLEDRKTWSAGKISTTKLALDTMTGAEFFKYWKLELSTVEFLTHSCALYRDETYNQRPAFEVVQRMQLYLNSMTRFANMTSPYLYPLYGLGELPQAFARLAAVHGGTYMLNRDLDGEKVFGEDDLQVVYDAEGEASGVQVKDVVAKAKLVVGDPSYFPKLCRKTGSVVRAIAILDHPIPGTQEAGSHQVIFPAGTVSRKNDLYLFCCSAGHKVAPQGRYLAFVSTTVEEEVDGLTPEQVAKRELAAGLQLLTPVVRIFYDVYDMLVPVSDGTKEKVFVSESFDPTSHFETAISDVMQMYKRITGSELQLTDGPGAQ</sequence>
<evidence type="ECO:0000256" key="1">
    <source>
        <dbReference type="ARBA" id="ARBA00005593"/>
    </source>
</evidence>
<dbReference type="PRINTS" id="PR00892">
    <property type="entry name" value="RABGDI"/>
</dbReference>
<dbReference type="GO" id="GO:0015031">
    <property type="term" value="P:protein transport"/>
    <property type="evidence" value="ECO:0007669"/>
    <property type="project" value="InterPro"/>
</dbReference>
<dbReference type="FunFam" id="1.10.405.10:FF:000011">
    <property type="entry name" value="Rab GDP dissociation inhibitor"/>
    <property type="match status" value="1"/>
</dbReference>
<protein>
    <recommendedName>
        <fullName evidence="2">Rab GDP dissociation inhibitor</fullName>
    </recommendedName>
</protein>
<dbReference type="PANTHER" id="PTHR11787">
    <property type="entry name" value="RAB GDP-DISSOCIATION INHIBITOR"/>
    <property type="match status" value="1"/>
</dbReference>
<dbReference type="PANTHER" id="PTHR11787:SF8">
    <property type="entry name" value="RAB GDP DISSOCIATION INHIBITOR"/>
    <property type="match status" value="1"/>
</dbReference>
<dbReference type="GO" id="GO:0005737">
    <property type="term" value="C:cytoplasm"/>
    <property type="evidence" value="ECO:0007669"/>
    <property type="project" value="TreeGrafter"/>
</dbReference>
<dbReference type="EMBL" id="HBHX01069487">
    <property type="protein sequence ID" value="CAE0150347.1"/>
    <property type="molecule type" value="Transcribed_RNA"/>
</dbReference>
<organism evidence="3">
    <name type="scientific">Haptolina ericina</name>
    <dbReference type="NCBI Taxonomy" id="156174"/>
    <lineage>
        <taxon>Eukaryota</taxon>
        <taxon>Haptista</taxon>
        <taxon>Haptophyta</taxon>
        <taxon>Prymnesiophyceae</taxon>
        <taxon>Prymnesiales</taxon>
        <taxon>Prymnesiaceae</taxon>
        <taxon>Haptolina</taxon>
    </lineage>
</organism>
<dbReference type="PRINTS" id="PR00891">
    <property type="entry name" value="RABGDIREP"/>
</dbReference>
<dbReference type="Gene3D" id="3.50.50.60">
    <property type="entry name" value="FAD/NAD(P)-binding domain"/>
    <property type="match status" value="1"/>
</dbReference>
<dbReference type="Pfam" id="PF00996">
    <property type="entry name" value="GDI"/>
    <property type="match status" value="1"/>
</dbReference>
<reference evidence="3" key="1">
    <citation type="submission" date="2021-01" db="EMBL/GenBank/DDBJ databases">
        <authorList>
            <person name="Corre E."/>
            <person name="Pelletier E."/>
            <person name="Niang G."/>
            <person name="Scheremetjew M."/>
            <person name="Finn R."/>
            <person name="Kale V."/>
            <person name="Holt S."/>
            <person name="Cochrane G."/>
            <person name="Meng A."/>
            <person name="Brown T."/>
            <person name="Cohen L."/>
        </authorList>
    </citation>
    <scope>NUCLEOTIDE SEQUENCE</scope>
    <source>
        <strain evidence="3">CCMP281</strain>
    </source>
</reference>
<comment type="similarity">
    <text evidence="1 2">Belongs to the Rab GDI family.</text>
</comment>
<evidence type="ECO:0000256" key="2">
    <source>
        <dbReference type="RuleBase" id="RU363124"/>
    </source>
</evidence>
<dbReference type="SUPFAM" id="SSF51905">
    <property type="entry name" value="FAD/NAD(P)-binding domain"/>
    <property type="match status" value="2"/>
</dbReference>
<dbReference type="InterPro" id="IPR036188">
    <property type="entry name" value="FAD/NAD-bd_sf"/>
</dbReference>
<dbReference type="InterPro" id="IPR018203">
    <property type="entry name" value="GDP_dissociation_inhibitor"/>
</dbReference>
<name>A0A7S3FIS4_9EUKA</name>
<gene>
    <name evidence="3" type="ORF">HERI1096_LOCUS38382</name>
</gene>
<accession>A0A7S3FIS4</accession>
<dbReference type="GO" id="GO:0007264">
    <property type="term" value="P:small GTPase-mediated signal transduction"/>
    <property type="evidence" value="ECO:0007669"/>
    <property type="project" value="InterPro"/>
</dbReference>
<dbReference type="GO" id="GO:0005093">
    <property type="term" value="F:Rab GDP-dissociation inhibitor activity"/>
    <property type="evidence" value="ECO:0007669"/>
    <property type="project" value="InterPro"/>
</dbReference>
<dbReference type="InterPro" id="IPR000806">
    <property type="entry name" value="RabGDI"/>
</dbReference>
<proteinExistence type="inferred from homology"/>